<reference evidence="1 2" key="1">
    <citation type="submission" date="2024-04" db="EMBL/GenBank/DDBJ databases">
        <authorList>
            <person name="Rising A."/>
            <person name="Reimegard J."/>
            <person name="Sonavane S."/>
            <person name="Akerstrom W."/>
            <person name="Nylinder S."/>
            <person name="Hedman E."/>
            <person name="Kallberg Y."/>
        </authorList>
    </citation>
    <scope>NUCLEOTIDE SEQUENCE [LARGE SCALE GENOMIC DNA]</scope>
</reference>
<protein>
    <submittedName>
        <fullName evidence="1">Uncharacterized protein</fullName>
    </submittedName>
</protein>
<evidence type="ECO:0000313" key="2">
    <source>
        <dbReference type="Proteomes" id="UP001497382"/>
    </source>
</evidence>
<comment type="caution">
    <text evidence="1">The sequence shown here is derived from an EMBL/GenBank/DDBJ whole genome shotgun (WGS) entry which is preliminary data.</text>
</comment>
<dbReference type="AlphaFoldDB" id="A0AAV2AY72"/>
<gene>
    <name evidence="1" type="ORF">LARSCL_LOCUS15475</name>
</gene>
<dbReference type="EMBL" id="CAXIEN010000235">
    <property type="protein sequence ID" value="CAL1288669.1"/>
    <property type="molecule type" value="Genomic_DNA"/>
</dbReference>
<accession>A0AAV2AY72</accession>
<keyword evidence="2" id="KW-1185">Reference proteome</keyword>
<dbReference type="Proteomes" id="UP001497382">
    <property type="component" value="Unassembled WGS sequence"/>
</dbReference>
<sequence length="39" mass="4870">MITRLSYDDRTVRNGHVFSRKFQYKIFRLSPFPNKHRKE</sequence>
<feature type="non-terminal residue" evidence="1">
    <location>
        <position position="39"/>
    </location>
</feature>
<name>A0AAV2AY72_9ARAC</name>
<organism evidence="1 2">
    <name type="scientific">Larinioides sclopetarius</name>
    <dbReference type="NCBI Taxonomy" id="280406"/>
    <lineage>
        <taxon>Eukaryota</taxon>
        <taxon>Metazoa</taxon>
        <taxon>Ecdysozoa</taxon>
        <taxon>Arthropoda</taxon>
        <taxon>Chelicerata</taxon>
        <taxon>Arachnida</taxon>
        <taxon>Araneae</taxon>
        <taxon>Araneomorphae</taxon>
        <taxon>Entelegynae</taxon>
        <taxon>Araneoidea</taxon>
        <taxon>Araneidae</taxon>
        <taxon>Larinioides</taxon>
    </lineage>
</organism>
<proteinExistence type="predicted"/>
<evidence type="ECO:0000313" key="1">
    <source>
        <dbReference type="EMBL" id="CAL1288669.1"/>
    </source>
</evidence>